<gene>
    <name evidence="2" type="ORF">ACRE_023570</name>
</gene>
<organism evidence="2 3">
    <name type="scientific">Hapsidospora chrysogenum (strain ATCC 11550 / CBS 779.69 / DSM 880 / IAM 14645 / JCM 23072 / IMI 49137)</name>
    <name type="common">Acremonium chrysogenum</name>
    <dbReference type="NCBI Taxonomy" id="857340"/>
    <lineage>
        <taxon>Eukaryota</taxon>
        <taxon>Fungi</taxon>
        <taxon>Dikarya</taxon>
        <taxon>Ascomycota</taxon>
        <taxon>Pezizomycotina</taxon>
        <taxon>Sordariomycetes</taxon>
        <taxon>Hypocreomycetidae</taxon>
        <taxon>Hypocreales</taxon>
        <taxon>Bionectriaceae</taxon>
        <taxon>Hapsidospora</taxon>
    </lineage>
</organism>
<proteinExistence type="predicted"/>
<feature type="region of interest" description="Disordered" evidence="1">
    <location>
        <begin position="203"/>
        <end position="260"/>
    </location>
</feature>
<dbReference type="OrthoDB" id="5091933at2759"/>
<sequence>MSHSGEAGPSGASASRGWPDREDHPKEWWGQLHPRPAAQDPDRLHIFVRPGSMSQAEQDSILSRWKASVGDAEENIQSQGLSHHLRPSTPPSQRAEKKIQRLQEVMGGDVSEETKQVILDHCQANCGLIESLRHYSQGETHIPVTYANELIQMIERLMLETATQMSVTSRNLRVAAAVEWDDEVGQKMADVQEQLQFVMLKHRGREEGDNQSQKSTGSTVERLKSIRTAVDDLVSRLSSPSSRPSSYAIKQSSACVGVAP</sequence>
<dbReference type="AlphaFoldDB" id="A0A086TBR6"/>
<dbReference type="STRING" id="857340.A0A086TBR6"/>
<protein>
    <submittedName>
        <fullName evidence="2">Uncharacterized protein</fullName>
    </submittedName>
</protein>
<keyword evidence="3" id="KW-1185">Reference proteome</keyword>
<dbReference type="Proteomes" id="UP000029964">
    <property type="component" value="Unassembled WGS sequence"/>
</dbReference>
<dbReference type="HOGENOM" id="CLU_1069453_0_0_1"/>
<evidence type="ECO:0000313" key="2">
    <source>
        <dbReference type="EMBL" id="KFH46798.1"/>
    </source>
</evidence>
<evidence type="ECO:0000313" key="3">
    <source>
        <dbReference type="Proteomes" id="UP000029964"/>
    </source>
</evidence>
<evidence type="ECO:0000256" key="1">
    <source>
        <dbReference type="SAM" id="MobiDB-lite"/>
    </source>
</evidence>
<comment type="caution">
    <text evidence="2">The sequence shown here is derived from an EMBL/GenBank/DDBJ whole genome shotgun (WGS) entry which is preliminary data.</text>
</comment>
<accession>A0A086TBR6</accession>
<name>A0A086TBR6_HAPC1</name>
<feature type="compositionally biased region" description="Polar residues" evidence="1">
    <location>
        <begin position="210"/>
        <end position="219"/>
    </location>
</feature>
<dbReference type="EMBL" id="JPKY01000015">
    <property type="protein sequence ID" value="KFH46798.1"/>
    <property type="molecule type" value="Genomic_DNA"/>
</dbReference>
<feature type="compositionally biased region" description="Low complexity" evidence="1">
    <location>
        <begin position="235"/>
        <end position="246"/>
    </location>
</feature>
<feature type="compositionally biased region" description="Basic and acidic residues" evidence="1">
    <location>
        <begin position="221"/>
        <end position="234"/>
    </location>
</feature>
<reference evidence="3" key="1">
    <citation type="journal article" date="2014" name="Genome Announc.">
        <title>Genome sequence and annotation of Acremonium chrysogenum, producer of the beta-lactam antibiotic cephalosporin C.</title>
        <authorList>
            <person name="Terfehr D."/>
            <person name="Dahlmann T.A."/>
            <person name="Specht T."/>
            <person name="Zadra I."/>
            <person name="Kuernsteiner H."/>
            <person name="Kueck U."/>
        </authorList>
    </citation>
    <scope>NUCLEOTIDE SEQUENCE [LARGE SCALE GENOMIC DNA]</scope>
    <source>
        <strain evidence="3">ATCC 11550 / CBS 779.69 / DSM 880 / IAM 14645 / JCM 23072 / IMI 49137</strain>
    </source>
</reference>
<feature type="region of interest" description="Disordered" evidence="1">
    <location>
        <begin position="1"/>
        <end position="42"/>
    </location>
</feature>
<feature type="compositionally biased region" description="Low complexity" evidence="1">
    <location>
        <begin position="1"/>
        <end position="15"/>
    </location>
</feature>
<feature type="compositionally biased region" description="Basic and acidic residues" evidence="1">
    <location>
        <begin position="18"/>
        <end position="27"/>
    </location>
</feature>